<dbReference type="KEGG" id="eha:Ethha_0832"/>
<gene>
    <name evidence="3" type="ordered locus">Ethha_0832</name>
</gene>
<dbReference type="CDD" id="cd02209">
    <property type="entry name" value="cupin_XRE_C"/>
    <property type="match status" value="1"/>
</dbReference>
<dbReference type="AlphaFoldDB" id="E6U3A9"/>
<dbReference type="eggNOG" id="COG1476">
    <property type="taxonomic scope" value="Bacteria"/>
</dbReference>
<dbReference type="PANTHER" id="PTHR46797">
    <property type="entry name" value="HTH-TYPE TRANSCRIPTIONAL REGULATOR"/>
    <property type="match status" value="1"/>
</dbReference>
<name>E6U3A9_ETHHY</name>
<dbReference type="InterPro" id="IPR001387">
    <property type="entry name" value="Cro/C1-type_HTH"/>
</dbReference>
<dbReference type="CDD" id="cd00093">
    <property type="entry name" value="HTH_XRE"/>
    <property type="match status" value="1"/>
</dbReference>
<keyword evidence="1" id="KW-0238">DNA-binding</keyword>
<dbReference type="eggNOG" id="COG1917">
    <property type="taxonomic scope" value="Bacteria"/>
</dbReference>
<evidence type="ECO:0000313" key="4">
    <source>
        <dbReference type="Proteomes" id="UP000001551"/>
    </source>
</evidence>
<dbReference type="InterPro" id="IPR013096">
    <property type="entry name" value="Cupin_2"/>
</dbReference>
<dbReference type="InterPro" id="IPR010982">
    <property type="entry name" value="Lambda_DNA-bd_dom_sf"/>
</dbReference>
<organism evidence="3 4">
    <name type="scientific">Ethanoligenens harbinense (strain DSM 18485 / JCM 12961 / CGMCC 1.5033 / YUAN-3)</name>
    <dbReference type="NCBI Taxonomy" id="663278"/>
    <lineage>
        <taxon>Bacteria</taxon>
        <taxon>Bacillati</taxon>
        <taxon>Bacillota</taxon>
        <taxon>Clostridia</taxon>
        <taxon>Eubacteriales</taxon>
        <taxon>Oscillospiraceae</taxon>
        <taxon>Ethanoligenens</taxon>
    </lineage>
</organism>
<dbReference type="SUPFAM" id="SSF47413">
    <property type="entry name" value="lambda repressor-like DNA-binding domains"/>
    <property type="match status" value="1"/>
</dbReference>
<dbReference type="SUPFAM" id="SSF51182">
    <property type="entry name" value="RmlC-like cupins"/>
    <property type="match status" value="1"/>
</dbReference>
<dbReference type="GO" id="GO:0003677">
    <property type="term" value="F:DNA binding"/>
    <property type="evidence" value="ECO:0007669"/>
    <property type="project" value="UniProtKB-KW"/>
</dbReference>
<dbReference type="InterPro" id="IPR011051">
    <property type="entry name" value="RmlC_Cupin_sf"/>
</dbReference>
<evidence type="ECO:0000256" key="1">
    <source>
        <dbReference type="ARBA" id="ARBA00023125"/>
    </source>
</evidence>
<dbReference type="InterPro" id="IPR050807">
    <property type="entry name" value="TransReg_Diox_bact_type"/>
</dbReference>
<dbReference type="PANTHER" id="PTHR46797:SF1">
    <property type="entry name" value="METHYLPHOSPHONATE SYNTHASE"/>
    <property type="match status" value="1"/>
</dbReference>
<evidence type="ECO:0000259" key="2">
    <source>
        <dbReference type="PROSITE" id="PS50943"/>
    </source>
</evidence>
<dbReference type="Proteomes" id="UP000001551">
    <property type="component" value="Chromosome"/>
</dbReference>
<dbReference type="EMBL" id="CP002400">
    <property type="protein sequence ID" value="ADU26401.1"/>
    <property type="molecule type" value="Genomic_DNA"/>
</dbReference>
<protein>
    <submittedName>
        <fullName evidence="3">Helix-turn-helix domain protein</fullName>
    </submittedName>
</protein>
<dbReference type="Pfam" id="PF07883">
    <property type="entry name" value="Cupin_2"/>
    <property type="match status" value="1"/>
</dbReference>
<dbReference type="Gene3D" id="2.60.120.10">
    <property type="entry name" value="Jelly Rolls"/>
    <property type="match status" value="1"/>
</dbReference>
<keyword evidence="4" id="KW-1185">Reference proteome</keyword>
<dbReference type="SMART" id="SM00530">
    <property type="entry name" value="HTH_XRE"/>
    <property type="match status" value="1"/>
</dbReference>
<feature type="domain" description="HTH cro/C1-type" evidence="2">
    <location>
        <begin position="10"/>
        <end position="64"/>
    </location>
</feature>
<reference evidence="3 4" key="1">
    <citation type="submission" date="2010-12" db="EMBL/GenBank/DDBJ databases">
        <title>Complete sequence of Ethanoligenens harbinense YUAN-3.</title>
        <authorList>
            <person name="Lucas S."/>
            <person name="Copeland A."/>
            <person name="Lapidus A."/>
            <person name="Cheng J.-F."/>
            <person name="Bruce D."/>
            <person name="Goodwin L."/>
            <person name="Pitluck S."/>
            <person name="Chertkov O."/>
            <person name="Misra M."/>
            <person name="Detter J.C."/>
            <person name="Han C."/>
            <person name="Tapia R."/>
            <person name="Land M."/>
            <person name="Hauser L."/>
            <person name="Jeffries C."/>
            <person name="Kyrpides N."/>
            <person name="Ivanova N."/>
            <person name="Mikhailova N."/>
            <person name="Wang A."/>
            <person name="Mouttaki H."/>
            <person name="He Z."/>
            <person name="Zhou J."/>
            <person name="Hemme C.L."/>
            <person name="Woyke T."/>
        </authorList>
    </citation>
    <scope>NUCLEOTIDE SEQUENCE [LARGE SCALE GENOMIC DNA]</scope>
    <source>
        <strain evidence="4">DSM 18485 / JCM 12961 / CGMCC 1.5033 / YUAN-3</strain>
    </source>
</reference>
<dbReference type="Pfam" id="PF01381">
    <property type="entry name" value="HTH_3"/>
    <property type="match status" value="1"/>
</dbReference>
<dbReference type="GO" id="GO:0003700">
    <property type="term" value="F:DNA-binding transcription factor activity"/>
    <property type="evidence" value="ECO:0007669"/>
    <property type="project" value="TreeGrafter"/>
</dbReference>
<dbReference type="InterPro" id="IPR014710">
    <property type="entry name" value="RmlC-like_jellyroll"/>
</dbReference>
<evidence type="ECO:0000313" key="3">
    <source>
        <dbReference type="EMBL" id="ADU26401.1"/>
    </source>
</evidence>
<proteinExistence type="predicted"/>
<accession>E6U3A9</accession>
<dbReference type="HOGENOM" id="CLU_085376_1_2_9"/>
<sequence length="186" mass="20989">MDLALIGQTIKDRRIKMGKSIREIASACEISPSTISMIENGKTSPNLLTLKAVCDALNIPVFSLLLDEDEDRIRLVRRSNQITFIRNASNGQSLVERLIIQGKNEMFAATISVPPHTDSGDYAHHGGEEFVFVLKGTATYDLQGKRKYELSAYDTLYYPNYIGHRWENNTDEEVEILLVSTSPYKF</sequence>
<dbReference type="GO" id="GO:0005829">
    <property type="term" value="C:cytosol"/>
    <property type="evidence" value="ECO:0007669"/>
    <property type="project" value="TreeGrafter"/>
</dbReference>
<dbReference type="STRING" id="663278.Ethha_0832"/>
<dbReference type="PROSITE" id="PS50943">
    <property type="entry name" value="HTH_CROC1"/>
    <property type="match status" value="1"/>
</dbReference>
<dbReference type="Gene3D" id="1.10.260.40">
    <property type="entry name" value="lambda repressor-like DNA-binding domains"/>
    <property type="match status" value="1"/>
</dbReference>
<dbReference type="RefSeq" id="WP_013484771.1">
    <property type="nucleotide sequence ID" value="NC_014828.1"/>
</dbReference>